<dbReference type="GO" id="GO:0005576">
    <property type="term" value="C:extracellular region"/>
    <property type="evidence" value="ECO:0007669"/>
    <property type="project" value="UniProtKB-SubCell"/>
</dbReference>
<dbReference type="ExpressionAtlas" id="A0A5S9XXP2">
    <property type="expression patterns" value="baseline"/>
</dbReference>
<keyword evidence="3" id="KW-0964">Secreted</keyword>
<evidence type="ECO:0000256" key="6">
    <source>
        <dbReference type="ARBA" id="ARBA00022729"/>
    </source>
</evidence>
<sequence length="77" mass="8532">MANISWSHFLILMLVFSVVKKGKGDQTDKYCTIIIDPRTPCDLVDCRLSCYTGYNGVGKCIASKASRTPNCVCTYNC</sequence>
<feature type="signal peptide" evidence="9">
    <location>
        <begin position="1"/>
        <end position="24"/>
    </location>
</feature>
<comment type="similarity">
    <text evidence="2">Belongs to the DEFL family.</text>
</comment>
<evidence type="ECO:0000256" key="2">
    <source>
        <dbReference type="ARBA" id="ARBA00006722"/>
    </source>
</evidence>
<dbReference type="Proteomes" id="UP000426265">
    <property type="component" value="Unassembled WGS sequence"/>
</dbReference>
<evidence type="ECO:0000256" key="7">
    <source>
        <dbReference type="ARBA" id="ARBA00022821"/>
    </source>
</evidence>
<evidence type="ECO:0000256" key="1">
    <source>
        <dbReference type="ARBA" id="ARBA00004613"/>
    </source>
</evidence>
<dbReference type="AlphaFoldDB" id="A0A5S9XXP2"/>
<dbReference type="InterPro" id="IPR010851">
    <property type="entry name" value="DEFL"/>
</dbReference>
<proteinExistence type="inferred from homology"/>
<dbReference type="OMA" id="CVCTYNC"/>
<evidence type="ECO:0000313" key="10">
    <source>
        <dbReference type="EMBL" id="CAA0396893.1"/>
    </source>
</evidence>
<protein>
    <submittedName>
        <fullName evidence="10">Uncharacterized protein</fullName>
    </submittedName>
</protein>
<evidence type="ECO:0000313" key="11">
    <source>
        <dbReference type="EMBL" id="VYS64306.1"/>
    </source>
</evidence>
<evidence type="ECO:0000256" key="8">
    <source>
        <dbReference type="ARBA" id="ARBA00023157"/>
    </source>
</evidence>
<keyword evidence="7" id="KW-0611">Plant defense</keyword>
<dbReference type="Pfam" id="PF07333">
    <property type="entry name" value="SLR1-BP"/>
    <property type="match status" value="1"/>
</dbReference>
<evidence type="ECO:0000256" key="4">
    <source>
        <dbReference type="ARBA" id="ARBA00022529"/>
    </source>
</evidence>
<dbReference type="GO" id="GO:0050832">
    <property type="term" value="P:defense response to fungus"/>
    <property type="evidence" value="ECO:0007669"/>
    <property type="project" value="UniProtKB-KW"/>
</dbReference>
<dbReference type="EMBL" id="CACSHJ010000095">
    <property type="protein sequence ID" value="CAA0396893.1"/>
    <property type="molecule type" value="Genomic_DNA"/>
</dbReference>
<dbReference type="PANTHER" id="PTHR33830">
    <property type="entry name" value="DEFENSIN-LIKE PROTEIN 184-RELATED"/>
    <property type="match status" value="1"/>
</dbReference>
<evidence type="ECO:0000256" key="5">
    <source>
        <dbReference type="ARBA" id="ARBA00022577"/>
    </source>
</evidence>
<dbReference type="Proteomes" id="UP000434276">
    <property type="component" value="Unassembled WGS sequence"/>
</dbReference>
<dbReference type="SMR" id="A0A5S9XXP2"/>
<reference evidence="10 13" key="1">
    <citation type="submission" date="2019-12" db="EMBL/GenBank/DDBJ databases">
        <authorList>
            <person name="Jiao W.-B."/>
            <person name="Schneeberger K."/>
        </authorList>
    </citation>
    <scope>NUCLEOTIDE SEQUENCE [LARGE SCALE GENOMIC DNA]</scope>
    <source>
        <strain evidence="12">cv. An-1</strain>
        <strain evidence="13">cv. C24</strain>
    </source>
</reference>
<dbReference type="EMBL" id="CACRSJ010000109">
    <property type="protein sequence ID" value="VYS64306.1"/>
    <property type="molecule type" value="Genomic_DNA"/>
</dbReference>
<dbReference type="KEGG" id="ath:AT4G29273"/>
<keyword evidence="6 9" id="KW-0732">Signal</keyword>
<evidence type="ECO:0000313" key="13">
    <source>
        <dbReference type="Proteomes" id="UP000434276"/>
    </source>
</evidence>
<keyword evidence="4" id="KW-0929">Antimicrobial</keyword>
<dbReference type="OrthoDB" id="1020632at2759"/>
<feature type="chain" id="PRO_5038243956" evidence="9">
    <location>
        <begin position="25"/>
        <end position="77"/>
    </location>
</feature>
<gene>
    <name evidence="11" type="ORF">AN1_LOCUS19717</name>
    <name evidence="10" type="ORF">C24_LOCUS19611</name>
</gene>
<evidence type="ECO:0000313" key="12">
    <source>
        <dbReference type="Proteomes" id="UP000426265"/>
    </source>
</evidence>
<organism evidence="10 13">
    <name type="scientific">Arabidopsis thaliana</name>
    <name type="common">Mouse-ear cress</name>
    <dbReference type="NCBI Taxonomy" id="3702"/>
    <lineage>
        <taxon>Eukaryota</taxon>
        <taxon>Viridiplantae</taxon>
        <taxon>Streptophyta</taxon>
        <taxon>Embryophyta</taxon>
        <taxon>Tracheophyta</taxon>
        <taxon>Spermatophyta</taxon>
        <taxon>Magnoliopsida</taxon>
        <taxon>eudicotyledons</taxon>
        <taxon>Gunneridae</taxon>
        <taxon>Pentapetalae</taxon>
        <taxon>rosids</taxon>
        <taxon>malvids</taxon>
        <taxon>Brassicales</taxon>
        <taxon>Brassicaceae</taxon>
        <taxon>Camelineae</taxon>
        <taxon>Arabidopsis</taxon>
    </lineage>
</organism>
<comment type="subcellular location">
    <subcellularLocation>
        <location evidence="1">Secreted</location>
    </subcellularLocation>
</comment>
<accession>A0A5S9XXP2</accession>
<evidence type="ECO:0000256" key="9">
    <source>
        <dbReference type="SAM" id="SignalP"/>
    </source>
</evidence>
<dbReference type="PANTHER" id="PTHR33830:SF36">
    <property type="entry name" value="DEFENSIN-LIKE PROTEIN 155-RELATED"/>
    <property type="match status" value="1"/>
</dbReference>
<evidence type="ECO:0000256" key="3">
    <source>
        <dbReference type="ARBA" id="ARBA00022525"/>
    </source>
</evidence>
<accession>A0A654FTZ9</accession>
<name>A0A5S9XXP2_ARATH</name>
<keyword evidence="8" id="KW-1015">Disulfide bond</keyword>
<keyword evidence="5" id="KW-0295">Fungicide</keyword>
<dbReference type="GO" id="GO:0031640">
    <property type="term" value="P:killing of cells of another organism"/>
    <property type="evidence" value="ECO:0007669"/>
    <property type="project" value="UniProtKB-KW"/>
</dbReference>